<dbReference type="Gene3D" id="3.30.470.10">
    <property type="match status" value="1"/>
</dbReference>
<evidence type="ECO:0000313" key="6">
    <source>
        <dbReference type="Proteomes" id="UP000319148"/>
    </source>
</evidence>
<dbReference type="AlphaFoldDB" id="A0A501PGC1"/>
<evidence type="ECO:0000256" key="3">
    <source>
        <dbReference type="ARBA" id="ARBA00014472"/>
    </source>
</evidence>
<dbReference type="GO" id="GO:0009081">
    <property type="term" value="P:branched-chain amino acid metabolic process"/>
    <property type="evidence" value="ECO:0007669"/>
    <property type="project" value="InterPro"/>
</dbReference>
<proteinExistence type="inferred from homology"/>
<organism evidence="5 6">
    <name type="scientific">Emcibacter nanhaiensis</name>
    <dbReference type="NCBI Taxonomy" id="1505037"/>
    <lineage>
        <taxon>Bacteria</taxon>
        <taxon>Pseudomonadati</taxon>
        <taxon>Pseudomonadota</taxon>
        <taxon>Alphaproteobacteria</taxon>
        <taxon>Emcibacterales</taxon>
        <taxon>Emcibacteraceae</taxon>
        <taxon>Emcibacter</taxon>
    </lineage>
</organism>
<dbReference type="GO" id="GO:0004084">
    <property type="term" value="F:branched-chain-amino-acid transaminase activity"/>
    <property type="evidence" value="ECO:0007669"/>
    <property type="project" value="InterPro"/>
</dbReference>
<dbReference type="EMBL" id="VFIY01000013">
    <property type="protein sequence ID" value="TPD59539.1"/>
    <property type="molecule type" value="Genomic_DNA"/>
</dbReference>
<accession>A0A501PGC1</accession>
<dbReference type="InterPro" id="IPR005786">
    <property type="entry name" value="B_amino_transII"/>
</dbReference>
<gene>
    <name evidence="5" type="ORF">FIV46_10660</name>
</gene>
<comment type="caution">
    <text evidence="5">The sequence shown here is derived from an EMBL/GenBank/DDBJ whole genome shotgun (WGS) entry which is preliminary data.</text>
</comment>
<name>A0A501PGC1_9PROT</name>
<evidence type="ECO:0000313" key="5">
    <source>
        <dbReference type="EMBL" id="TPD59539.1"/>
    </source>
</evidence>
<dbReference type="OrthoDB" id="9804984at2"/>
<dbReference type="PANTHER" id="PTHR11825">
    <property type="entry name" value="SUBGROUP IIII AMINOTRANSFERASE"/>
    <property type="match status" value="1"/>
</dbReference>
<evidence type="ECO:0000256" key="1">
    <source>
        <dbReference type="ARBA" id="ARBA00001933"/>
    </source>
</evidence>
<evidence type="ECO:0000256" key="2">
    <source>
        <dbReference type="ARBA" id="ARBA00009320"/>
    </source>
</evidence>
<dbReference type="PANTHER" id="PTHR11825:SF44">
    <property type="entry name" value="BRANCHED-CHAIN-AMINO-ACID AMINOTRANSFERASE"/>
    <property type="match status" value="1"/>
</dbReference>
<dbReference type="SUPFAM" id="SSF56752">
    <property type="entry name" value="D-aminoacid aminotransferase-like PLP-dependent enzymes"/>
    <property type="match status" value="1"/>
</dbReference>
<evidence type="ECO:0000256" key="4">
    <source>
        <dbReference type="ARBA" id="ARBA00022898"/>
    </source>
</evidence>
<comment type="cofactor">
    <cofactor evidence="1">
        <name>pyridoxal 5'-phosphate</name>
        <dbReference type="ChEBI" id="CHEBI:597326"/>
    </cofactor>
</comment>
<protein>
    <recommendedName>
        <fullName evidence="3">Probable branched-chain-amino-acid aminotransferase</fullName>
    </recommendedName>
</protein>
<comment type="similarity">
    <text evidence="2">Belongs to the class-IV pyridoxal-phosphate-dependent aminotransferase family.</text>
</comment>
<dbReference type="InterPro" id="IPR043131">
    <property type="entry name" value="BCAT-like_N"/>
</dbReference>
<dbReference type="InterPro" id="IPR036038">
    <property type="entry name" value="Aminotransferase-like"/>
</dbReference>
<reference evidence="6" key="1">
    <citation type="submission" date="2019-06" db="EMBL/GenBank/DDBJ databases">
        <title>The complete genome of Emcibacter congregatus ZYLT.</title>
        <authorList>
            <person name="Zhao Z."/>
        </authorList>
    </citation>
    <scope>NUCLEOTIDE SEQUENCE [LARGE SCALE GENOMIC DNA]</scope>
    <source>
        <strain evidence="6">MCCC 1A06723</strain>
    </source>
</reference>
<dbReference type="RefSeq" id="WP_139940915.1">
    <property type="nucleotide sequence ID" value="NZ_JBHSYP010000003.1"/>
</dbReference>
<keyword evidence="4" id="KW-0663">Pyridoxal phosphate</keyword>
<sequence length="109" mass="12323">MPIEIKPLPQDKRGQCPAELSFGAAFADHMFLQKYDTREGWNNAEIISIQDIDLNLVATELHYGQEIYEGLRTYRTESGQINLKTSGVSIAQPAVWPCPLLGKMCIWKL</sequence>
<keyword evidence="6" id="KW-1185">Reference proteome</keyword>
<dbReference type="Proteomes" id="UP000319148">
    <property type="component" value="Unassembled WGS sequence"/>
</dbReference>